<dbReference type="GeneID" id="22910886"/>
<feature type="region of interest" description="Disordered" evidence="1">
    <location>
        <begin position="301"/>
        <end position="337"/>
    </location>
</feature>
<evidence type="ECO:0000313" key="2">
    <source>
        <dbReference type="EMBL" id="EZG82152.1"/>
    </source>
</evidence>
<proteinExistence type="predicted"/>
<dbReference type="Proteomes" id="UP000019763">
    <property type="component" value="Unassembled WGS sequence"/>
</dbReference>
<dbReference type="EMBL" id="AFNH02000124">
    <property type="protein sequence ID" value="EZG82152.1"/>
    <property type="molecule type" value="Genomic_DNA"/>
</dbReference>
<dbReference type="AlphaFoldDB" id="A0A023BC45"/>
<sequence length="882" mass="98650">MLMLKLDNILCKLGFEVCLKDEGILGLCSGRLLQAQRDIQLRNEIEAALGQNDSLFNYEPNNEFYSGDRPPPADGSQPTRNAELGGDLTWYRRLQEKALPTDLGFAGRSRIVERRAANRRSADASSSSREWSSKEWSPREWSLREWSLREWSSRNIASAGRHDDSRQDDSRQDDSRQDDSRQDDSRQQTRTYVQQSSALDGRSRVLLLYLRPTWVGEGQDHLAVERLDPVKETKFQGDLYHKRGPMARRSVGGVWLQGGSGEGKSVEEKLVEGELVEEDLGSEVQPEGPLGIEACYVDTPRASARAESSKGTRKKQRHGSPGAAGKKSSRAKCVRDKKSREDTAFVEYLRYLKPQSELPTWATGPPVVIDLTPDDEDEETPAGNVAGNGARGERKVMRDEVMRVEIMQGEETPASDARADVVAAGQADITVVREITLSSELVVEVVEQTAKEQKAKQQMVEQQMVERQMVEEQAVNRLGGGGWVHLDSGGSLKTWGSKKDLCGTVNTKHIPIHRRRRVSGCERRDESRSGYLGLFDPSVLDGRFATRVSGFQNLRDKLQAEGKCPWSSWGKSDTLLLRGWVMFGMIATLLDEPKESEIRCICSRLPAYFGPLHRQWASVGTGTAHGGALSSADERLIGGALAQFDRSCSANLTKRLFDCKDSADGTCAAATPSGLEGEARELRKTLERVFTLRLILEAVYLPNMDLPPTIKPHARYGSCLVNDLFVFPMTVANFLLDLQDVQIHWAISDMLDIKHTKPCNCHNIIRKRSAKTTKRNKHVDGKVTLIANNARLVKLPEAADPLQRDLTPFEWAAEFYDADILYENISPNSIQVRHLDRASGLVVNRRLQNEAVANDFDSWNFVLVPYNALEHIAHTFDEARVR</sequence>
<feature type="region of interest" description="Disordered" evidence="1">
    <location>
        <begin position="374"/>
        <end position="394"/>
    </location>
</feature>
<feature type="compositionally biased region" description="Basic and acidic residues" evidence="1">
    <location>
        <begin position="160"/>
        <end position="187"/>
    </location>
</feature>
<feature type="region of interest" description="Disordered" evidence="1">
    <location>
        <begin position="157"/>
        <end position="196"/>
    </location>
</feature>
<accession>A0A023BC45</accession>
<evidence type="ECO:0000313" key="3">
    <source>
        <dbReference type="Proteomes" id="UP000019763"/>
    </source>
</evidence>
<protein>
    <submittedName>
        <fullName evidence="2">Uncharacterized protein</fullName>
    </submittedName>
</protein>
<comment type="caution">
    <text evidence="2">The sequence shown here is derived from an EMBL/GenBank/DDBJ whole genome shotgun (WGS) entry which is preliminary data.</text>
</comment>
<feature type="region of interest" description="Disordered" evidence="1">
    <location>
        <begin position="60"/>
        <end position="82"/>
    </location>
</feature>
<name>A0A023BC45_GRENI</name>
<gene>
    <name evidence="2" type="ORF">GNI_017050</name>
</gene>
<organism evidence="2 3">
    <name type="scientific">Gregarina niphandrodes</name>
    <name type="common">Septate eugregarine</name>
    <dbReference type="NCBI Taxonomy" id="110365"/>
    <lineage>
        <taxon>Eukaryota</taxon>
        <taxon>Sar</taxon>
        <taxon>Alveolata</taxon>
        <taxon>Apicomplexa</taxon>
        <taxon>Conoidasida</taxon>
        <taxon>Gregarinasina</taxon>
        <taxon>Eugregarinorida</taxon>
        <taxon>Gregarinidae</taxon>
        <taxon>Gregarina</taxon>
    </lineage>
</organism>
<dbReference type="RefSeq" id="XP_011129022.1">
    <property type="nucleotide sequence ID" value="XM_011130720.1"/>
</dbReference>
<dbReference type="VEuPathDB" id="CryptoDB:GNI_017050"/>
<keyword evidence="3" id="KW-1185">Reference proteome</keyword>
<reference evidence="2" key="1">
    <citation type="submission" date="2013-12" db="EMBL/GenBank/DDBJ databases">
        <authorList>
            <person name="Omoto C.K."/>
            <person name="Sibley D."/>
            <person name="Venepally P."/>
            <person name="Hadjithomas M."/>
            <person name="Karamycheva S."/>
            <person name="Brunk B."/>
            <person name="Roos D."/>
            <person name="Caler E."/>
            <person name="Lorenzi H."/>
        </authorList>
    </citation>
    <scope>NUCLEOTIDE SEQUENCE</scope>
</reference>
<evidence type="ECO:0000256" key="1">
    <source>
        <dbReference type="SAM" id="MobiDB-lite"/>
    </source>
</evidence>